<dbReference type="GO" id="GO:0005829">
    <property type="term" value="C:cytosol"/>
    <property type="evidence" value="ECO:0007669"/>
    <property type="project" value="TreeGrafter"/>
</dbReference>
<dbReference type="InterPro" id="IPR051545">
    <property type="entry name" value="NAD(P)H_dehydrogenase_qn"/>
</dbReference>
<keyword evidence="6" id="KW-1185">Reference proteome</keyword>
<comment type="similarity">
    <text evidence="1">Belongs to the NAD(P)H dehydrogenase (quinone) family.</text>
</comment>
<dbReference type="OrthoDB" id="9798454at2"/>
<dbReference type="SUPFAM" id="SSF52218">
    <property type="entry name" value="Flavoproteins"/>
    <property type="match status" value="1"/>
</dbReference>
<accession>A0A1H4W0V9</accession>
<dbReference type="AlphaFoldDB" id="A0A1H4W0V9"/>
<dbReference type="PANTHER" id="PTHR10204">
    <property type="entry name" value="NAD P H OXIDOREDUCTASE-RELATED"/>
    <property type="match status" value="1"/>
</dbReference>
<evidence type="ECO:0000313" key="6">
    <source>
        <dbReference type="Proteomes" id="UP000182241"/>
    </source>
</evidence>
<keyword evidence="2" id="KW-0560">Oxidoreductase</keyword>
<organism evidence="5 6">
    <name type="scientific">Tsukamurella tyrosinosolvens</name>
    <dbReference type="NCBI Taxonomy" id="57704"/>
    <lineage>
        <taxon>Bacteria</taxon>
        <taxon>Bacillati</taxon>
        <taxon>Actinomycetota</taxon>
        <taxon>Actinomycetes</taxon>
        <taxon>Mycobacteriales</taxon>
        <taxon>Tsukamurellaceae</taxon>
        <taxon>Tsukamurella</taxon>
    </lineage>
</organism>
<dbReference type="InterPro" id="IPR029039">
    <property type="entry name" value="Flavoprotein-like_sf"/>
</dbReference>
<evidence type="ECO:0000256" key="3">
    <source>
        <dbReference type="SAM" id="MobiDB-lite"/>
    </source>
</evidence>
<gene>
    <name evidence="5" type="ORF">SAMN04489793_3402</name>
</gene>
<dbReference type="InterPro" id="IPR003680">
    <property type="entry name" value="Flavodoxin_fold"/>
</dbReference>
<dbReference type="EMBL" id="FNSA01000003">
    <property type="protein sequence ID" value="SEC87009.1"/>
    <property type="molecule type" value="Genomic_DNA"/>
</dbReference>
<evidence type="ECO:0000313" key="5">
    <source>
        <dbReference type="EMBL" id="SEC87009.1"/>
    </source>
</evidence>
<evidence type="ECO:0000256" key="2">
    <source>
        <dbReference type="ARBA" id="ARBA00023002"/>
    </source>
</evidence>
<evidence type="ECO:0000259" key="4">
    <source>
        <dbReference type="Pfam" id="PF02525"/>
    </source>
</evidence>
<dbReference type="PANTHER" id="PTHR10204:SF34">
    <property type="entry name" value="NAD(P)H DEHYDROGENASE [QUINONE] 1 ISOFORM 1"/>
    <property type="match status" value="1"/>
</dbReference>
<evidence type="ECO:0000256" key="1">
    <source>
        <dbReference type="ARBA" id="ARBA00006252"/>
    </source>
</evidence>
<dbReference type="Pfam" id="PF02525">
    <property type="entry name" value="Flavodoxin_2"/>
    <property type="match status" value="1"/>
</dbReference>
<sequence>MGDEPENAHALWVLAHPRGDSLNATLRDVGVARLRADGWSVDVADLYVEGFDPILVDEGGDDVRAEQRRLLAADLVVLQFPLWWYGPPAMLKGWIDRVFERGFAYDVPDPATGRNRKYGDGGLAGRRALAVVTAGDRANSISPRGISGDVEDLFWPLLHGTFWYTGMEALAPQLITDVHGIDADGARRLAQELAERLGTVGTEAPIPYLPMTDEYYDHSIALHPHVAAGLAGGPAHRHREEGPCHAGPRRA</sequence>
<protein>
    <submittedName>
        <fullName evidence="5">NAD(P)H dehydrogenase (Quinone)</fullName>
    </submittedName>
</protein>
<dbReference type="Proteomes" id="UP000182241">
    <property type="component" value="Unassembled WGS sequence"/>
</dbReference>
<dbReference type="Gene3D" id="3.40.50.360">
    <property type="match status" value="1"/>
</dbReference>
<dbReference type="STRING" id="57704.SAMN04489793_3402"/>
<feature type="region of interest" description="Disordered" evidence="3">
    <location>
        <begin position="231"/>
        <end position="251"/>
    </location>
</feature>
<feature type="domain" description="Flavodoxin-like fold" evidence="4">
    <location>
        <begin position="9"/>
        <end position="195"/>
    </location>
</feature>
<dbReference type="RefSeq" id="WP_068743044.1">
    <property type="nucleotide sequence ID" value="NZ_CBDRGN010000001.1"/>
</dbReference>
<proteinExistence type="inferred from homology"/>
<reference evidence="6" key="1">
    <citation type="submission" date="2016-10" db="EMBL/GenBank/DDBJ databases">
        <authorList>
            <person name="Varghese N."/>
            <person name="Submissions S."/>
        </authorList>
    </citation>
    <scope>NUCLEOTIDE SEQUENCE [LARGE SCALE GENOMIC DNA]</scope>
    <source>
        <strain evidence="6">DSM 44234</strain>
    </source>
</reference>
<dbReference type="GO" id="GO:0003955">
    <property type="term" value="F:NAD(P)H dehydrogenase (quinone) activity"/>
    <property type="evidence" value="ECO:0007669"/>
    <property type="project" value="TreeGrafter"/>
</dbReference>
<name>A0A1H4W0V9_TSUTY</name>